<keyword evidence="5 7" id="KW-1133">Transmembrane helix</keyword>
<dbReference type="PANTHER" id="PTHR33452">
    <property type="entry name" value="OXIDOREDUCTASE CATD-RELATED"/>
    <property type="match status" value="1"/>
</dbReference>
<evidence type="ECO:0000256" key="5">
    <source>
        <dbReference type="ARBA" id="ARBA00022989"/>
    </source>
</evidence>
<dbReference type="Pfam" id="PF07681">
    <property type="entry name" value="DoxX"/>
    <property type="match status" value="1"/>
</dbReference>
<comment type="caution">
    <text evidence="8">The sequence shown here is derived from an EMBL/GenBank/DDBJ whole genome shotgun (WGS) entry which is preliminary data.</text>
</comment>
<evidence type="ECO:0000256" key="7">
    <source>
        <dbReference type="SAM" id="Phobius"/>
    </source>
</evidence>
<dbReference type="EMBL" id="WQLA01000003">
    <property type="protein sequence ID" value="MVN91609.1"/>
    <property type="molecule type" value="Genomic_DNA"/>
</dbReference>
<evidence type="ECO:0000256" key="4">
    <source>
        <dbReference type="ARBA" id="ARBA00022692"/>
    </source>
</evidence>
<evidence type="ECO:0000256" key="2">
    <source>
        <dbReference type="ARBA" id="ARBA00006679"/>
    </source>
</evidence>
<dbReference type="Proteomes" id="UP000434850">
    <property type="component" value="Unassembled WGS sequence"/>
</dbReference>
<reference evidence="8 9" key="1">
    <citation type="submission" date="2019-12" db="EMBL/GenBank/DDBJ databases">
        <title>Mucilaginibacter sp. HME9299 genome sequencing and assembly.</title>
        <authorList>
            <person name="Kang H."/>
            <person name="Kim H."/>
            <person name="Joh K."/>
        </authorList>
    </citation>
    <scope>NUCLEOTIDE SEQUENCE [LARGE SCALE GENOMIC DNA]</scope>
    <source>
        <strain evidence="8 9">HME9299</strain>
    </source>
</reference>
<feature type="transmembrane region" description="Helical" evidence="7">
    <location>
        <begin position="77"/>
        <end position="94"/>
    </location>
</feature>
<evidence type="ECO:0000256" key="1">
    <source>
        <dbReference type="ARBA" id="ARBA00004651"/>
    </source>
</evidence>
<feature type="transmembrane region" description="Helical" evidence="7">
    <location>
        <begin position="114"/>
        <end position="133"/>
    </location>
</feature>
<proteinExistence type="inferred from homology"/>
<dbReference type="GO" id="GO:0005886">
    <property type="term" value="C:plasma membrane"/>
    <property type="evidence" value="ECO:0007669"/>
    <property type="project" value="UniProtKB-SubCell"/>
</dbReference>
<accession>A0A6I4IE20</accession>
<gene>
    <name evidence="8" type="ORF">GO816_10785</name>
</gene>
<comment type="subcellular location">
    <subcellularLocation>
        <location evidence="1">Cell membrane</location>
        <topology evidence="1">Multi-pass membrane protein</topology>
    </subcellularLocation>
</comment>
<dbReference type="InterPro" id="IPR051907">
    <property type="entry name" value="DoxX-like_oxidoreductase"/>
</dbReference>
<keyword evidence="9" id="KW-1185">Reference proteome</keyword>
<keyword evidence="4 7" id="KW-0812">Transmembrane</keyword>
<feature type="transmembrane region" description="Helical" evidence="7">
    <location>
        <begin position="12"/>
        <end position="32"/>
    </location>
</feature>
<name>A0A6I4IE20_9SPHI</name>
<dbReference type="RefSeq" id="WP_157541907.1">
    <property type="nucleotide sequence ID" value="NZ_WQLA01000003.1"/>
</dbReference>
<protein>
    <submittedName>
        <fullName evidence="8">DoxX family membrane protein</fullName>
    </submittedName>
</protein>
<dbReference type="AlphaFoldDB" id="A0A6I4IE20"/>
<keyword evidence="6 7" id="KW-0472">Membrane</keyword>
<evidence type="ECO:0000313" key="8">
    <source>
        <dbReference type="EMBL" id="MVN91609.1"/>
    </source>
</evidence>
<dbReference type="InterPro" id="IPR032808">
    <property type="entry name" value="DoxX"/>
</dbReference>
<feature type="transmembrane region" description="Helical" evidence="7">
    <location>
        <begin position="52"/>
        <end position="70"/>
    </location>
</feature>
<evidence type="ECO:0000256" key="3">
    <source>
        <dbReference type="ARBA" id="ARBA00022475"/>
    </source>
</evidence>
<sequence length="145" mass="15282">MKRFFAPYNLPASLDVALLLLRFSCGIAFIMHGYGKIQSPMSWMGPESFIPPVFQALAAISEFGGGIALVLGLATRLAALGIMITMAVAVYVHAVMGGDPFVSATGGKSYELAANYLCIALVFLAAGAGRFSLDKLIFGDRANLS</sequence>
<organism evidence="8 9">
    <name type="scientific">Mucilaginibacter aquatilis</name>
    <dbReference type="NCBI Taxonomy" id="1517760"/>
    <lineage>
        <taxon>Bacteria</taxon>
        <taxon>Pseudomonadati</taxon>
        <taxon>Bacteroidota</taxon>
        <taxon>Sphingobacteriia</taxon>
        <taxon>Sphingobacteriales</taxon>
        <taxon>Sphingobacteriaceae</taxon>
        <taxon>Mucilaginibacter</taxon>
    </lineage>
</organism>
<evidence type="ECO:0000256" key="6">
    <source>
        <dbReference type="ARBA" id="ARBA00023136"/>
    </source>
</evidence>
<comment type="similarity">
    <text evidence="2">Belongs to the DoxX family.</text>
</comment>
<dbReference type="PANTHER" id="PTHR33452:SF1">
    <property type="entry name" value="INNER MEMBRANE PROTEIN YPHA-RELATED"/>
    <property type="match status" value="1"/>
</dbReference>
<dbReference type="OrthoDB" id="9813193at2"/>
<keyword evidence="3" id="KW-1003">Cell membrane</keyword>
<evidence type="ECO:0000313" key="9">
    <source>
        <dbReference type="Proteomes" id="UP000434850"/>
    </source>
</evidence>